<gene>
    <name evidence="2" type="ORF">FHS59_003958</name>
</gene>
<dbReference type="RefSeq" id="WP_184497204.1">
    <property type="nucleotide sequence ID" value="NZ_JACIJO010000003.1"/>
</dbReference>
<dbReference type="EMBL" id="JACIJO010000003">
    <property type="protein sequence ID" value="MBB6328315.1"/>
    <property type="molecule type" value="Genomic_DNA"/>
</dbReference>
<feature type="signal peptide" evidence="1">
    <location>
        <begin position="1"/>
        <end position="27"/>
    </location>
</feature>
<sequence>MKKSMWSKIGSMSLAGSILLASCTSFTEEPTIVEQSVIQEQASSLESSVDLNARKSAKRNYFERFSNQIISLDEFGNQTKEIPAYFPGFGEGNSTHMGKAYSFLNQYASFGPKGLGTVGAPVSQFFSKELAAMGLTKLPEEVSSLTTDGKGNSVWFKNIENNVTPTSDTRMDFQADVEIIGGTGKFKNASGTAVVEGYFNPLSGEGMSTIQGRIDF</sequence>
<protein>
    <submittedName>
        <fullName evidence="2">Uncharacterized protein</fullName>
    </submittedName>
</protein>
<keyword evidence="1" id="KW-0732">Signal</keyword>
<evidence type="ECO:0000256" key="1">
    <source>
        <dbReference type="SAM" id="SignalP"/>
    </source>
</evidence>
<dbReference type="Proteomes" id="UP000588604">
    <property type="component" value="Unassembled WGS sequence"/>
</dbReference>
<feature type="chain" id="PRO_5032997041" evidence="1">
    <location>
        <begin position="28"/>
        <end position="216"/>
    </location>
</feature>
<organism evidence="2 3">
    <name type="scientific">Algoriphagus iocasae</name>
    <dbReference type="NCBI Taxonomy" id="1836499"/>
    <lineage>
        <taxon>Bacteria</taxon>
        <taxon>Pseudomonadati</taxon>
        <taxon>Bacteroidota</taxon>
        <taxon>Cytophagia</taxon>
        <taxon>Cytophagales</taxon>
        <taxon>Cyclobacteriaceae</taxon>
        <taxon>Algoriphagus</taxon>
    </lineage>
</organism>
<keyword evidence="3" id="KW-1185">Reference proteome</keyword>
<proteinExistence type="predicted"/>
<reference evidence="2 3" key="1">
    <citation type="submission" date="2020-08" db="EMBL/GenBank/DDBJ databases">
        <title>Genomic Encyclopedia of Type Strains, Phase IV (KMG-IV): sequencing the most valuable type-strain genomes for metagenomic binning, comparative biology and taxonomic classification.</title>
        <authorList>
            <person name="Goeker M."/>
        </authorList>
    </citation>
    <scope>NUCLEOTIDE SEQUENCE [LARGE SCALE GENOMIC DNA]</scope>
    <source>
        <strain evidence="2 3">DSM 102044</strain>
    </source>
</reference>
<name>A0A841N0V6_9BACT</name>
<evidence type="ECO:0000313" key="3">
    <source>
        <dbReference type="Proteomes" id="UP000588604"/>
    </source>
</evidence>
<comment type="caution">
    <text evidence="2">The sequence shown here is derived from an EMBL/GenBank/DDBJ whole genome shotgun (WGS) entry which is preliminary data.</text>
</comment>
<evidence type="ECO:0000313" key="2">
    <source>
        <dbReference type="EMBL" id="MBB6328315.1"/>
    </source>
</evidence>
<dbReference type="PROSITE" id="PS51257">
    <property type="entry name" value="PROKAR_LIPOPROTEIN"/>
    <property type="match status" value="1"/>
</dbReference>
<dbReference type="AlphaFoldDB" id="A0A841N0V6"/>
<accession>A0A841N0V6</accession>